<sequence length="326" mass="34180">MRFPANEKIVEESSQNDSRYRCFLSVEPLERTRFNTAPVSGDLLFVYGGELREAYVANGKNWVPLAWDVDAGVSVRHPVRMEYSLCPSPSGGFPGWKNGQPVEARWKEARGNALAVLADILSHWKSVGLFGNDTSALVGDTGDGSADQSVAPPTRARAKAASGTTGAKTSIAAAAPAPAAKGRSRSSAGEANKRPAGQRLKDLAQTARGSVGGGDEEGEEEAEGEAEEGEEGGGDDDGEEGGQGGVGPSGGAHGRVHGRKRRRVESGGGGQYMERAAALVREIMRVDPPRGPKITFALEDFMKLAEKHRIHTAGMVGSQGSVGGRS</sequence>
<gene>
    <name evidence="1" type="ORF">BV25DRAFT_1839026</name>
</gene>
<protein>
    <submittedName>
        <fullName evidence="1">Uncharacterized protein</fullName>
    </submittedName>
</protein>
<proteinExistence type="predicted"/>
<comment type="caution">
    <text evidence="1">The sequence shown here is derived from an EMBL/GenBank/DDBJ whole genome shotgun (WGS) entry which is preliminary data.</text>
</comment>
<evidence type="ECO:0000313" key="2">
    <source>
        <dbReference type="Proteomes" id="UP000814140"/>
    </source>
</evidence>
<name>A0ACB8SY99_9AGAM</name>
<organism evidence="1 2">
    <name type="scientific">Artomyces pyxidatus</name>
    <dbReference type="NCBI Taxonomy" id="48021"/>
    <lineage>
        <taxon>Eukaryota</taxon>
        <taxon>Fungi</taxon>
        <taxon>Dikarya</taxon>
        <taxon>Basidiomycota</taxon>
        <taxon>Agaricomycotina</taxon>
        <taxon>Agaricomycetes</taxon>
        <taxon>Russulales</taxon>
        <taxon>Auriscalpiaceae</taxon>
        <taxon>Artomyces</taxon>
    </lineage>
</organism>
<reference evidence="1" key="2">
    <citation type="journal article" date="2022" name="New Phytol.">
        <title>Evolutionary transition to the ectomycorrhizal habit in the genomes of a hyperdiverse lineage of mushroom-forming fungi.</title>
        <authorList>
            <person name="Looney B."/>
            <person name="Miyauchi S."/>
            <person name="Morin E."/>
            <person name="Drula E."/>
            <person name="Courty P.E."/>
            <person name="Kohler A."/>
            <person name="Kuo A."/>
            <person name="LaButti K."/>
            <person name="Pangilinan J."/>
            <person name="Lipzen A."/>
            <person name="Riley R."/>
            <person name="Andreopoulos W."/>
            <person name="He G."/>
            <person name="Johnson J."/>
            <person name="Nolan M."/>
            <person name="Tritt A."/>
            <person name="Barry K.W."/>
            <person name="Grigoriev I.V."/>
            <person name="Nagy L.G."/>
            <person name="Hibbett D."/>
            <person name="Henrissat B."/>
            <person name="Matheny P.B."/>
            <person name="Labbe J."/>
            <person name="Martin F.M."/>
        </authorList>
    </citation>
    <scope>NUCLEOTIDE SEQUENCE</scope>
    <source>
        <strain evidence="1">HHB10654</strain>
    </source>
</reference>
<accession>A0ACB8SY99</accession>
<dbReference type="EMBL" id="MU277212">
    <property type="protein sequence ID" value="KAI0061569.1"/>
    <property type="molecule type" value="Genomic_DNA"/>
</dbReference>
<keyword evidence="2" id="KW-1185">Reference proteome</keyword>
<reference evidence="1" key="1">
    <citation type="submission" date="2021-03" db="EMBL/GenBank/DDBJ databases">
        <authorList>
            <consortium name="DOE Joint Genome Institute"/>
            <person name="Ahrendt S."/>
            <person name="Looney B.P."/>
            <person name="Miyauchi S."/>
            <person name="Morin E."/>
            <person name="Drula E."/>
            <person name="Courty P.E."/>
            <person name="Chicoki N."/>
            <person name="Fauchery L."/>
            <person name="Kohler A."/>
            <person name="Kuo A."/>
            <person name="Labutti K."/>
            <person name="Pangilinan J."/>
            <person name="Lipzen A."/>
            <person name="Riley R."/>
            <person name="Andreopoulos W."/>
            <person name="He G."/>
            <person name="Johnson J."/>
            <person name="Barry K.W."/>
            <person name="Grigoriev I.V."/>
            <person name="Nagy L."/>
            <person name="Hibbett D."/>
            <person name="Henrissat B."/>
            <person name="Matheny P.B."/>
            <person name="Labbe J."/>
            <person name="Martin F."/>
        </authorList>
    </citation>
    <scope>NUCLEOTIDE SEQUENCE</scope>
    <source>
        <strain evidence="1">HHB10654</strain>
    </source>
</reference>
<dbReference type="Proteomes" id="UP000814140">
    <property type="component" value="Unassembled WGS sequence"/>
</dbReference>
<evidence type="ECO:0000313" key="1">
    <source>
        <dbReference type="EMBL" id="KAI0061569.1"/>
    </source>
</evidence>